<protein>
    <submittedName>
        <fullName evidence="1">Uncharacterized protein</fullName>
    </submittedName>
</protein>
<dbReference type="AlphaFoldDB" id="A0A445MMA0"/>
<dbReference type="Proteomes" id="UP000290560">
    <property type="component" value="Unassembled WGS sequence"/>
</dbReference>
<reference evidence="1" key="1">
    <citation type="journal article" date="2018" name="Data Brief">
        <title>Genome sequence data from 17 accessions of Ensete ventricosum, a staple food crop for millions in Ethiopia.</title>
        <authorList>
            <person name="Yemataw Z."/>
            <person name="Muzemil S."/>
            <person name="Ambachew D."/>
            <person name="Tripathi L."/>
            <person name="Tesfaye K."/>
            <person name="Chala A."/>
            <person name="Farbos A."/>
            <person name="O'Neill P."/>
            <person name="Moore K."/>
            <person name="Grant M."/>
            <person name="Studholme D.J."/>
        </authorList>
    </citation>
    <scope>NUCLEOTIDE SEQUENCE [LARGE SCALE GENOMIC DNA]</scope>
    <source>
        <tissue evidence="1">Leaf</tissue>
    </source>
</reference>
<dbReference type="EMBL" id="KV876722">
    <property type="protein sequence ID" value="RZR75361.1"/>
    <property type="molecule type" value="Genomic_DNA"/>
</dbReference>
<name>A0A445MMA0_ENSVE</name>
<accession>A0A445MMA0</accession>
<gene>
    <name evidence="1" type="ORF">BHM03_00055528</name>
</gene>
<organism evidence="1">
    <name type="scientific">Ensete ventricosum</name>
    <name type="common">Abyssinian banana</name>
    <name type="synonym">Musa ensete</name>
    <dbReference type="NCBI Taxonomy" id="4639"/>
    <lineage>
        <taxon>Eukaryota</taxon>
        <taxon>Viridiplantae</taxon>
        <taxon>Streptophyta</taxon>
        <taxon>Embryophyta</taxon>
        <taxon>Tracheophyta</taxon>
        <taxon>Spermatophyta</taxon>
        <taxon>Magnoliopsida</taxon>
        <taxon>Liliopsida</taxon>
        <taxon>Zingiberales</taxon>
        <taxon>Musaceae</taxon>
        <taxon>Ensete</taxon>
    </lineage>
</organism>
<proteinExistence type="predicted"/>
<sequence length="96" mass="10631">MDRAGGEHYLVFCESHLDDPIGIMSRVEWIIIVRLPAIEVGGVLTVAVTRSDPGEDLLVVNPHGQRNGESLEKEKKGEPVVVCWHIEDACKGDERI</sequence>
<evidence type="ECO:0000313" key="1">
    <source>
        <dbReference type="EMBL" id="RZR75361.1"/>
    </source>
</evidence>